<dbReference type="EMBL" id="ASPP01037029">
    <property type="protein sequence ID" value="ETO01960.1"/>
    <property type="molecule type" value="Genomic_DNA"/>
</dbReference>
<keyword evidence="2" id="KW-1133">Transmembrane helix</keyword>
<keyword evidence="2" id="KW-0812">Transmembrane</keyword>
<accession>X6LMM0</accession>
<evidence type="ECO:0000313" key="3">
    <source>
        <dbReference type="EMBL" id="ETO01960.1"/>
    </source>
</evidence>
<feature type="compositionally biased region" description="Low complexity" evidence="1">
    <location>
        <begin position="65"/>
        <end position="78"/>
    </location>
</feature>
<feature type="transmembrane region" description="Helical" evidence="2">
    <location>
        <begin position="272"/>
        <end position="289"/>
    </location>
</feature>
<evidence type="ECO:0000256" key="1">
    <source>
        <dbReference type="SAM" id="MobiDB-lite"/>
    </source>
</evidence>
<dbReference type="Gene3D" id="1.20.1250.20">
    <property type="entry name" value="MFS general substrate transporter like domains"/>
    <property type="match status" value="1"/>
</dbReference>
<keyword evidence="2" id="KW-0472">Membrane</keyword>
<evidence type="ECO:0000256" key="2">
    <source>
        <dbReference type="SAM" id="Phobius"/>
    </source>
</evidence>
<proteinExistence type="predicted"/>
<organism evidence="3 4">
    <name type="scientific">Reticulomyxa filosa</name>
    <dbReference type="NCBI Taxonomy" id="46433"/>
    <lineage>
        <taxon>Eukaryota</taxon>
        <taxon>Sar</taxon>
        <taxon>Rhizaria</taxon>
        <taxon>Retaria</taxon>
        <taxon>Foraminifera</taxon>
        <taxon>Monothalamids</taxon>
        <taxon>Reticulomyxidae</taxon>
        <taxon>Reticulomyxa</taxon>
    </lineage>
</organism>
<feature type="region of interest" description="Disordered" evidence="1">
    <location>
        <begin position="57"/>
        <end position="90"/>
    </location>
</feature>
<feature type="transmembrane region" description="Helical" evidence="2">
    <location>
        <begin position="180"/>
        <end position="204"/>
    </location>
</feature>
<feature type="transmembrane region" description="Helical" evidence="2">
    <location>
        <begin position="345"/>
        <end position="365"/>
    </location>
</feature>
<evidence type="ECO:0000313" key="4">
    <source>
        <dbReference type="Proteomes" id="UP000023152"/>
    </source>
</evidence>
<dbReference type="SUPFAM" id="SSF103473">
    <property type="entry name" value="MFS general substrate transporter"/>
    <property type="match status" value="1"/>
</dbReference>
<dbReference type="Proteomes" id="UP000023152">
    <property type="component" value="Unassembled WGS sequence"/>
</dbReference>
<feature type="transmembrane region" description="Helical" evidence="2">
    <location>
        <begin position="216"/>
        <end position="237"/>
    </location>
</feature>
<protein>
    <submittedName>
        <fullName evidence="3">Uncharacterized protein</fullName>
    </submittedName>
</protein>
<name>X6LMM0_RETFI</name>
<reference evidence="3 4" key="1">
    <citation type="journal article" date="2013" name="Curr. Biol.">
        <title>The Genome of the Foraminiferan Reticulomyxa filosa.</title>
        <authorList>
            <person name="Glockner G."/>
            <person name="Hulsmann N."/>
            <person name="Schleicher M."/>
            <person name="Noegel A.A."/>
            <person name="Eichinger L."/>
            <person name="Gallinger C."/>
            <person name="Pawlowski J."/>
            <person name="Sierra R."/>
            <person name="Euteneuer U."/>
            <person name="Pillet L."/>
            <person name="Moustafa A."/>
            <person name="Platzer M."/>
            <person name="Groth M."/>
            <person name="Szafranski K."/>
            <person name="Schliwa M."/>
        </authorList>
    </citation>
    <scope>NUCLEOTIDE SEQUENCE [LARGE SCALE GENOMIC DNA]</scope>
</reference>
<feature type="compositionally biased region" description="Acidic residues" evidence="1">
    <location>
        <begin position="79"/>
        <end position="88"/>
    </location>
</feature>
<dbReference type="AlphaFoldDB" id="X6LMM0"/>
<comment type="caution">
    <text evidence="3">The sequence shown here is derived from an EMBL/GenBank/DDBJ whole genome shotgun (WGS) entry which is preliminary data.</text>
</comment>
<sequence length="371" mass="42043">MVSILGSSWPLSTVFFVPCAYVLATFGWEFIYLFSAVCYSVLAFVLFFLYPSLQQEQRTPNNSKNNNNDNNNNNNNNNNDDDNDDDNDMLTNTLIGASSDAAYATFSESNTKDEKNNGDDNNAYFLPASHHHHHHQANDSEDNSTSLSKSLFDVIKSLSNIEVRTDWSIMRHLLSDSNCVLLYVSSCFPRMVPFLVQTVIPLWFSEQYNYSIRSVGWTSLVLCAGELTAVVLNVWFLKSQKAAVNVVWNQALWAVINGVIMAMAVFWTGDYLLGPVFAMAYLYLTFVFWEQTFVMNAQLLQQTIPETESSEVMHTHTQLYFFFCQLTSSIAIYLGPFLWKTGGLAALAATSMLFELIATFCFFKLKCQLQE</sequence>
<feature type="transmembrane region" description="Helical" evidence="2">
    <location>
        <begin position="246"/>
        <end position="266"/>
    </location>
</feature>
<feature type="transmembrane region" description="Helical" evidence="2">
    <location>
        <begin position="7"/>
        <end position="24"/>
    </location>
</feature>
<dbReference type="InterPro" id="IPR036259">
    <property type="entry name" value="MFS_trans_sf"/>
</dbReference>
<keyword evidence="4" id="KW-1185">Reference proteome</keyword>
<feature type="transmembrane region" description="Helical" evidence="2">
    <location>
        <begin position="319"/>
        <end position="339"/>
    </location>
</feature>
<gene>
    <name evidence="3" type="ORF">RFI_35481</name>
</gene>
<feature type="transmembrane region" description="Helical" evidence="2">
    <location>
        <begin position="30"/>
        <end position="50"/>
    </location>
</feature>